<dbReference type="AlphaFoldDB" id="A0A0L7K484"/>
<accession>A0A0L7K484</accession>
<evidence type="ECO:0000256" key="1">
    <source>
        <dbReference type="SAM" id="Phobius"/>
    </source>
</evidence>
<keyword evidence="1" id="KW-0812">Transmembrane</keyword>
<keyword evidence="3" id="KW-1185">Reference proteome</keyword>
<dbReference type="Proteomes" id="UP000037510">
    <property type="component" value="Unassembled WGS sequence"/>
</dbReference>
<name>A0A0L7K484_OPEBR</name>
<evidence type="ECO:0000313" key="3">
    <source>
        <dbReference type="Proteomes" id="UP000037510"/>
    </source>
</evidence>
<feature type="transmembrane region" description="Helical" evidence="1">
    <location>
        <begin position="154"/>
        <end position="176"/>
    </location>
</feature>
<keyword evidence="1" id="KW-0472">Membrane</keyword>
<keyword evidence="1" id="KW-1133">Transmembrane helix</keyword>
<evidence type="ECO:0000313" key="2">
    <source>
        <dbReference type="EMBL" id="KOB57982.1"/>
    </source>
</evidence>
<organism evidence="2 3">
    <name type="scientific">Operophtera brumata</name>
    <name type="common">Winter moth</name>
    <name type="synonym">Phalaena brumata</name>
    <dbReference type="NCBI Taxonomy" id="104452"/>
    <lineage>
        <taxon>Eukaryota</taxon>
        <taxon>Metazoa</taxon>
        <taxon>Ecdysozoa</taxon>
        <taxon>Arthropoda</taxon>
        <taxon>Hexapoda</taxon>
        <taxon>Insecta</taxon>
        <taxon>Pterygota</taxon>
        <taxon>Neoptera</taxon>
        <taxon>Endopterygota</taxon>
        <taxon>Lepidoptera</taxon>
        <taxon>Glossata</taxon>
        <taxon>Ditrysia</taxon>
        <taxon>Geometroidea</taxon>
        <taxon>Geometridae</taxon>
        <taxon>Larentiinae</taxon>
        <taxon>Operophtera</taxon>
    </lineage>
</organism>
<proteinExistence type="predicted"/>
<gene>
    <name evidence="2" type="ORF">OBRU01_25569</name>
</gene>
<dbReference type="EMBL" id="JTDY01010820">
    <property type="protein sequence ID" value="KOB57982.1"/>
    <property type="molecule type" value="Genomic_DNA"/>
</dbReference>
<sequence>EEYRLMPPMLRLDPYESCMRHPGAVYCTASMTFVSDEPSPLLTLMQVACLLPALNPTPFRTQGKCWYSPLLLLLFQEYSEHRSTHFNHTRVLYGTCMTTTCPTFYNTAVDLRLNLEACRNKTLYEEYKLRVQVEDDVSCVGGKHDENQIGPAQIVMAAILIALVMLNVIGSLYDVFCKEKSGPVVRSNVDTHIPKRDTHHADLPAAIRISTGLQHSDHQREVSAHLESAAFGHYQQMAETDPSLCSGTRSDCDLAAVYRNWTSLECK</sequence>
<reference evidence="2 3" key="1">
    <citation type="journal article" date="2015" name="Genome Biol. Evol.">
        <title>The genome of winter moth (Operophtera brumata) provides a genomic perspective on sexual dimorphism and phenology.</title>
        <authorList>
            <person name="Derks M.F."/>
            <person name="Smit S."/>
            <person name="Salis L."/>
            <person name="Schijlen E."/>
            <person name="Bossers A."/>
            <person name="Mateman C."/>
            <person name="Pijl A.S."/>
            <person name="de Ridder D."/>
            <person name="Groenen M.A."/>
            <person name="Visser M.E."/>
            <person name="Megens H.J."/>
        </authorList>
    </citation>
    <scope>NUCLEOTIDE SEQUENCE [LARGE SCALE GENOMIC DNA]</scope>
    <source>
        <strain evidence="2">WM2013NL</strain>
        <tissue evidence="2">Head and thorax</tissue>
    </source>
</reference>
<protein>
    <submittedName>
        <fullName evidence="2">Uncharacterized protein</fullName>
    </submittedName>
</protein>
<feature type="non-terminal residue" evidence="2">
    <location>
        <position position="1"/>
    </location>
</feature>
<comment type="caution">
    <text evidence="2">The sequence shown here is derived from an EMBL/GenBank/DDBJ whole genome shotgun (WGS) entry which is preliminary data.</text>
</comment>